<feature type="transmembrane region" description="Helical" evidence="5">
    <location>
        <begin position="52"/>
        <end position="78"/>
    </location>
</feature>
<feature type="transmembrane region" description="Helical" evidence="5">
    <location>
        <begin position="99"/>
        <end position="126"/>
    </location>
</feature>
<comment type="subcellular location">
    <subcellularLocation>
        <location evidence="5">Cell membrane</location>
        <topology evidence="5">Multi-pass membrane protein</topology>
    </subcellularLocation>
    <subcellularLocation>
        <location evidence="1">Membrane</location>
        <topology evidence="1">Multi-pass membrane protein</topology>
    </subcellularLocation>
</comment>
<organism evidence="7">
    <name type="scientific">uncultured Chloroflexota bacterium</name>
    <dbReference type="NCBI Taxonomy" id="166587"/>
    <lineage>
        <taxon>Bacteria</taxon>
        <taxon>Bacillati</taxon>
        <taxon>Chloroflexota</taxon>
        <taxon>environmental samples</taxon>
    </lineage>
</organism>
<sequence>MQRFWLNYVHLSAIVILEFRQWLGMLVTLTVFLNLGMMFSFSFIAGTRDPELGIYIVPGAAIMTLVTLGVSMVANDLAQQRRSGAIQYYAALPISKAAYVLAMVTANGIAALPGMIITVVTGAWLYQLPLVFNPLVLVVIPLSAISLAGLGAVIGLGIKNWRVVGLVAQSVMFFIIFFAPVMIPAQRLPGVLQVTGWFLPPTYAARAFRASLSPGLSAETVMDVAILAVFAFGSLALVSRFLEWRLE</sequence>
<keyword evidence="5" id="KW-1003">Cell membrane</keyword>
<reference evidence="7" key="1">
    <citation type="submission" date="2020-02" db="EMBL/GenBank/DDBJ databases">
        <authorList>
            <person name="Meier V. D."/>
        </authorList>
    </citation>
    <scope>NUCLEOTIDE SEQUENCE</scope>
    <source>
        <strain evidence="7">AVDCRST_MAG77</strain>
    </source>
</reference>
<protein>
    <recommendedName>
        <fullName evidence="5">Transport permease protein</fullName>
    </recommendedName>
</protein>
<dbReference type="GO" id="GO:0005886">
    <property type="term" value="C:plasma membrane"/>
    <property type="evidence" value="ECO:0007669"/>
    <property type="project" value="UniProtKB-SubCell"/>
</dbReference>
<evidence type="ECO:0000256" key="2">
    <source>
        <dbReference type="ARBA" id="ARBA00022692"/>
    </source>
</evidence>
<feature type="domain" description="ABC transmembrane type-2" evidence="6">
    <location>
        <begin position="19"/>
        <end position="245"/>
    </location>
</feature>
<evidence type="ECO:0000313" key="7">
    <source>
        <dbReference type="EMBL" id="CAA9251133.1"/>
    </source>
</evidence>
<keyword evidence="3 5" id="KW-1133">Transmembrane helix</keyword>
<dbReference type="EMBL" id="CADCTC010000127">
    <property type="protein sequence ID" value="CAA9251133.1"/>
    <property type="molecule type" value="Genomic_DNA"/>
</dbReference>
<dbReference type="GO" id="GO:0140359">
    <property type="term" value="F:ABC-type transporter activity"/>
    <property type="evidence" value="ECO:0007669"/>
    <property type="project" value="InterPro"/>
</dbReference>
<feature type="transmembrane region" description="Helical" evidence="5">
    <location>
        <begin position="132"/>
        <end position="156"/>
    </location>
</feature>
<keyword evidence="5" id="KW-0813">Transport</keyword>
<feature type="transmembrane region" description="Helical" evidence="5">
    <location>
        <begin position="21"/>
        <end position="46"/>
    </location>
</feature>
<accession>A0A6J4II55</accession>
<dbReference type="InterPro" id="IPR047817">
    <property type="entry name" value="ABC2_TM_bact-type"/>
</dbReference>
<evidence type="ECO:0000256" key="1">
    <source>
        <dbReference type="ARBA" id="ARBA00004141"/>
    </source>
</evidence>
<evidence type="ECO:0000256" key="4">
    <source>
        <dbReference type="ARBA" id="ARBA00023136"/>
    </source>
</evidence>
<dbReference type="InterPro" id="IPR013525">
    <property type="entry name" value="ABC2_TM"/>
</dbReference>
<evidence type="ECO:0000256" key="5">
    <source>
        <dbReference type="RuleBase" id="RU361157"/>
    </source>
</evidence>
<evidence type="ECO:0000256" key="3">
    <source>
        <dbReference type="ARBA" id="ARBA00022989"/>
    </source>
</evidence>
<dbReference type="InterPro" id="IPR051784">
    <property type="entry name" value="Nod_factor_ABC_transporter"/>
</dbReference>
<keyword evidence="2 5" id="KW-0812">Transmembrane</keyword>
<keyword evidence="4 5" id="KW-0472">Membrane</keyword>
<name>A0A6J4II55_9CHLR</name>
<dbReference type="PANTHER" id="PTHR43229:SF2">
    <property type="entry name" value="NODULATION PROTEIN J"/>
    <property type="match status" value="1"/>
</dbReference>
<gene>
    <name evidence="7" type="ORF">AVDCRST_MAG77-2171</name>
</gene>
<proteinExistence type="inferred from homology"/>
<feature type="transmembrane region" description="Helical" evidence="5">
    <location>
        <begin position="163"/>
        <end position="183"/>
    </location>
</feature>
<dbReference type="PROSITE" id="PS51012">
    <property type="entry name" value="ABC_TM2"/>
    <property type="match status" value="1"/>
</dbReference>
<comment type="similarity">
    <text evidence="5">Belongs to the ABC-2 integral membrane protein family.</text>
</comment>
<dbReference type="Pfam" id="PF01061">
    <property type="entry name" value="ABC2_membrane"/>
    <property type="match status" value="1"/>
</dbReference>
<dbReference type="AlphaFoldDB" id="A0A6J4II55"/>
<evidence type="ECO:0000259" key="6">
    <source>
        <dbReference type="PROSITE" id="PS51012"/>
    </source>
</evidence>
<feature type="transmembrane region" description="Helical" evidence="5">
    <location>
        <begin position="224"/>
        <end position="242"/>
    </location>
</feature>
<dbReference type="PANTHER" id="PTHR43229">
    <property type="entry name" value="NODULATION PROTEIN J"/>
    <property type="match status" value="1"/>
</dbReference>